<protein>
    <recommendedName>
        <fullName evidence="1">site-specific DNA-methyltransferase (adenine-specific)</fullName>
        <ecNumber evidence="1">2.1.1.72</ecNumber>
    </recommendedName>
</protein>
<dbReference type="PRINTS" id="PR00507">
    <property type="entry name" value="N12N6MTFRASE"/>
</dbReference>
<dbReference type="PANTHER" id="PTHR33841">
    <property type="entry name" value="DNA METHYLTRANSFERASE YEEA-RELATED"/>
    <property type="match status" value="1"/>
</dbReference>
<name>A0A2M7FM13_9BACT</name>
<evidence type="ECO:0000256" key="3">
    <source>
        <dbReference type="ARBA" id="ARBA00022679"/>
    </source>
</evidence>
<dbReference type="GO" id="GO:0008170">
    <property type="term" value="F:N-methyltransferase activity"/>
    <property type="evidence" value="ECO:0007669"/>
    <property type="project" value="InterPro"/>
</dbReference>
<dbReference type="EMBL" id="PFFO01000197">
    <property type="protein sequence ID" value="PIW06721.1"/>
    <property type="molecule type" value="Genomic_DNA"/>
</dbReference>
<dbReference type="GO" id="GO:0009007">
    <property type="term" value="F:site-specific DNA-methyltransferase (adenine-specific) activity"/>
    <property type="evidence" value="ECO:0007669"/>
    <property type="project" value="UniProtKB-EC"/>
</dbReference>
<feature type="domain" description="DNA methylase adenine-specific" evidence="5">
    <location>
        <begin position="315"/>
        <end position="469"/>
    </location>
</feature>
<dbReference type="InterPro" id="IPR003356">
    <property type="entry name" value="DNA_methylase_A-5"/>
</dbReference>
<accession>A0A2M7FM13</accession>
<evidence type="ECO:0000256" key="4">
    <source>
        <dbReference type="ARBA" id="ARBA00047942"/>
    </source>
</evidence>
<feature type="non-terminal residue" evidence="6">
    <location>
        <position position="500"/>
    </location>
</feature>
<dbReference type="InterPro" id="IPR050953">
    <property type="entry name" value="N4_N6_ade-DNA_methylase"/>
</dbReference>
<evidence type="ECO:0000313" key="6">
    <source>
        <dbReference type="EMBL" id="PIW06721.1"/>
    </source>
</evidence>
<evidence type="ECO:0000313" key="7">
    <source>
        <dbReference type="Proteomes" id="UP000230556"/>
    </source>
</evidence>
<comment type="caution">
    <text evidence="6">The sequence shown here is derived from an EMBL/GenBank/DDBJ whole genome shotgun (WGS) entry which is preliminary data.</text>
</comment>
<evidence type="ECO:0000256" key="2">
    <source>
        <dbReference type="ARBA" id="ARBA00022603"/>
    </source>
</evidence>
<sequence length="500" mass="58131">MTQNEAKRKIQELVSKYEQVKLSGRIDKYSEQDTKDSFIRPMFEALGWDFDDREEVSKEEFVNSAGRVDYGIYLNNQPKLFIEAKKLGAAIHKPEFAEQAIRYCFNRVVTWAVLTDFESLKVFNAQNVSENLSNKLYFEIPYTQYVERFDQIWQLSKESFETGLIDKEAMKVGKLQQKITVTEQLAKDLNEIRELLTKSLHQWNEKVTADDLDEGVQKLLDRLIFLRVAEDRGIEEPILKQLVRDFDLRKDNNQHIYQSMITKFRELDEVYNSGLFSQHPFEKWEEYGGATKKAIDILYGKSGYYEYDFKLIPSDVLGQVYESYLGHLLSKSRKGLTLDVSAKKRKEQGIYYTPSYIEDYIVEQALKPVLDNCHSVAELKAIKVLDPACGSGSFLIKAMEMIEKKYVEFGARKGEGIRLQVLLDNIYGVDLDEKAVEIARLNLVINSLETRMKLPGLEQHIKNGNSLISGTDEELKKYFGKNFRDKKPFNWEEEFPEVFN</sequence>
<organism evidence="6 7">
    <name type="scientific">Candidatus Collierbacteria bacterium CG17_big_fil_post_rev_8_21_14_2_50_45_7</name>
    <dbReference type="NCBI Taxonomy" id="1974536"/>
    <lineage>
        <taxon>Bacteria</taxon>
        <taxon>Candidatus Collieribacteriota</taxon>
    </lineage>
</organism>
<dbReference type="Pfam" id="PF02384">
    <property type="entry name" value="N6_Mtase"/>
    <property type="match status" value="1"/>
</dbReference>
<dbReference type="EC" id="2.1.1.72" evidence="1"/>
<dbReference type="Proteomes" id="UP000230556">
    <property type="component" value="Unassembled WGS sequence"/>
</dbReference>
<evidence type="ECO:0000256" key="1">
    <source>
        <dbReference type="ARBA" id="ARBA00011900"/>
    </source>
</evidence>
<dbReference type="AlphaFoldDB" id="A0A2M7FM13"/>
<dbReference type="SUPFAM" id="SSF53335">
    <property type="entry name" value="S-adenosyl-L-methionine-dependent methyltransferases"/>
    <property type="match status" value="1"/>
</dbReference>
<keyword evidence="3" id="KW-0808">Transferase</keyword>
<gene>
    <name evidence="6" type="ORF">COW38_04405</name>
</gene>
<evidence type="ECO:0000259" key="5">
    <source>
        <dbReference type="Pfam" id="PF02384"/>
    </source>
</evidence>
<proteinExistence type="predicted"/>
<dbReference type="Gene3D" id="3.40.50.150">
    <property type="entry name" value="Vaccinia Virus protein VP39"/>
    <property type="match status" value="1"/>
</dbReference>
<dbReference type="PANTHER" id="PTHR33841:SF1">
    <property type="entry name" value="DNA METHYLTRANSFERASE A"/>
    <property type="match status" value="1"/>
</dbReference>
<comment type="catalytic activity">
    <reaction evidence="4">
        <text>a 2'-deoxyadenosine in DNA + S-adenosyl-L-methionine = an N(6)-methyl-2'-deoxyadenosine in DNA + S-adenosyl-L-homocysteine + H(+)</text>
        <dbReference type="Rhea" id="RHEA:15197"/>
        <dbReference type="Rhea" id="RHEA-COMP:12418"/>
        <dbReference type="Rhea" id="RHEA-COMP:12419"/>
        <dbReference type="ChEBI" id="CHEBI:15378"/>
        <dbReference type="ChEBI" id="CHEBI:57856"/>
        <dbReference type="ChEBI" id="CHEBI:59789"/>
        <dbReference type="ChEBI" id="CHEBI:90615"/>
        <dbReference type="ChEBI" id="CHEBI:90616"/>
        <dbReference type="EC" id="2.1.1.72"/>
    </reaction>
</comment>
<dbReference type="GO" id="GO:0032259">
    <property type="term" value="P:methylation"/>
    <property type="evidence" value="ECO:0007669"/>
    <property type="project" value="UniProtKB-KW"/>
</dbReference>
<reference evidence="7" key="1">
    <citation type="submission" date="2017-09" db="EMBL/GenBank/DDBJ databases">
        <title>Depth-based differentiation of microbial function through sediment-hosted aquifers and enrichment of novel symbionts in the deep terrestrial subsurface.</title>
        <authorList>
            <person name="Probst A.J."/>
            <person name="Ladd B."/>
            <person name="Jarett J.K."/>
            <person name="Geller-Mcgrath D.E."/>
            <person name="Sieber C.M.K."/>
            <person name="Emerson J.B."/>
            <person name="Anantharaman K."/>
            <person name="Thomas B.C."/>
            <person name="Malmstrom R."/>
            <person name="Stieglmeier M."/>
            <person name="Klingl A."/>
            <person name="Woyke T."/>
            <person name="Ryan C.M."/>
            <person name="Banfield J.F."/>
        </authorList>
    </citation>
    <scope>NUCLEOTIDE SEQUENCE [LARGE SCALE GENOMIC DNA]</scope>
</reference>
<dbReference type="GO" id="GO:0003677">
    <property type="term" value="F:DNA binding"/>
    <property type="evidence" value="ECO:0007669"/>
    <property type="project" value="InterPro"/>
</dbReference>
<keyword evidence="2" id="KW-0489">Methyltransferase</keyword>
<dbReference type="InterPro" id="IPR029063">
    <property type="entry name" value="SAM-dependent_MTases_sf"/>
</dbReference>